<dbReference type="OrthoDB" id="417891at2759"/>
<name>A0A9N9LFN3_9HELO</name>
<evidence type="ECO:0000256" key="3">
    <source>
        <dbReference type="RuleBase" id="RU000363"/>
    </source>
</evidence>
<dbReference type="AlphaFoldDB" id="A0A9N9LFN3"/>
<keyword evidence="2" id="KW-0521">NADP</keyword>
<dbReference type="SUPFAM" id="SSF51735">
    <property type="entry name" value="NAD(P)-binding Rossmann-fold domains"/>
    <property type="match status" value="1"/>
</dbReference>
<evidence type="ECO:0000256" key="1">
    <source>
        <dbReference type="ARBA" id="ARBA00006484"/>
    </source>
</evidence>
<gene>
    <name evidence="4" type="ORF">HYALB_00005795</name>
</gene>
<dbReference type="PRINTS" id="PR00081">
    <property type="entry name" value="GDHRDH"/>
</dbReference>
<dbReference type="EMBL" id="CAJVRM010000108">
    <property type="protein sequence ID" value="CAG8974525.1"/>
    <property type="molecule type" value="Genomic_DNA"/>
</dbReference>
<dbReference type="Pfam" id="PF00106">
    <property type="entry name" value="adh_short"/>
    <property type="match status" value="1"/>
</dbReference>
<dbReference type="InterPro" id="IPR002347">
    <property type="entry name" value="SDR_fam"/>
</dbReference>
<organism evidence="4 5">
    <name type="scientific">Hymenoscyphus albidus</name>
    <dbReference type="NCBI Taxonomy" id="595503"/>
    <lineage>
        <taxon>Eukaryota</taxon>
        <taxon>Fungi</taxon>
        <taxon>Dikarya</taxon>
        <taxon>Ascomycota</taxon>
        <taxon>Pezizomycotina</taxon>
        <taxon>Leotiomycetes</taxon>
        <taxon>Helotiales</taxon>
        <taxon>Helotiaceae</taxon>
        <taxon>Hymenoscyphus</taxon>
    </lineage>
</organism>
<dbReference type="FunFam" id="3.40.50.720:FF:000084">
    <property type="entry name" value="Short-chain dehydrogenase reductase"/>
    <property type="match status" value="1"/>
</dbReference>
<keyword evidence="5" id="KW-1185">Reference proteome</keyword>
<evidence type="ECO:0000313" key="4">
    <source>
        <dbReference type="EMBL" id="CAG8974525.1"/>
    </source>
</evidence>
<sequence length="289" mass="30796">MGRLNNKVSIVTGSSSGLGRAIALEYSKEGAFVVCADLRPNARPEIPEESVINTHDLINQTKGRAIFVTVDVGIAEQVEALVKAAVWEFGRVDMYHSSTQTPIPELMSAFRLVNNAGVSLEAGKPPARIHETSEDVWDLTMKVNAKSVFLGCKYAIAQMLQQGPHSSGDRGWIINMSSVYGLVGGTFTCSYAASKGAVSNLTRQIAVDYGEAKIHCNAICPGYTKTAIFVNTINTSDSSHAHDTLQAQHPLKGIGQVEDIVGAAVFLASPDASWITGVCLPVDGGFTAR</sequence>
<dbReference type="Gene3D" id="3.40.50.720">
    <property type="entry name" value="NAD(P)-binding Rossmann-like Domain"/>
    <property type="match status" value="1"/>
</dbReference>
<evidence type="ECO:0000313" key="5">
    <source>
        <dbReference type="Proteomes" id="UP000701801"/>
    </source>
</evidence>
<dbReference type="PRINTS" id="PR00080">
    <property type="entry name" value="SDRFAMILY"/>
</dbReference>
<reference evidence="4" key="1">
    <citation type="submission" date="2021-07" db="EMBL/GenBank/DDBJ databases">
        <authorList>
            <person name="Durling M."/>
        </authorList>
    </citation>
    <scope>NUCLEOTIDE SEQUENCE</scope>
</reference>
<proteinExistence type="inferred from homology"/>
<comment type="caution">
    <text evidence="4">The sequence shown here is derived from an EMBL/GenBank/DDBJ whole genome shotgun (WGS) entry which is preliminary data.</text>
</comment>
<evidence type="ECO:0000256" key="2">
    <source>
        <dbReference type="ARBA" id="ARBA00022857"/>
    </source>
</evidence>
<accession>A0A9N9LFN3</accession>
<dbReference type="InterPro" id="IPR020904">
    <property type="entry name" value="Sc_DH/Rdtase_CS"/>
</dbReference>
<dbReference type="InterPro" id="IPR036291">
    <property type="entry name" value="NAD(P)-bd_dom_sf"/>
</dbReference>
<dbReference type="Proteomes" id="UP000701801">
    <property type="component" value="Unassembled WGS sequence"/>
</dbReference>
<comment type="similarity">
    <text evidence="1 3">Belongs to the short-chain dehydrogenases/reductases (SDR) family.</text>
</comment>
<protein>
    <recommendedName>
        <fullName evidence="6">NAD(P)-binding protein</fullName>
    </recommendedName>
</protein>
<dbReference type="GO" id="GO:0016616">
    <property type="term" value="F:oxidoreductase activity, acting on the CH-OH group of donors, NAD or NADP as acceptor"/>
    <property type="evidence" value="ECO:0007669"/>
    <property type="project" value="TreeGrafter"/>
</dbReference>
<dbReference type="CDD" id="cd05233">
    <property type="entry name" value="SDR_c"/>
    <property type="match status" value="1"/>
</dbReference>
<dbReference type="PANTHER" id="PTHR42760">
    <property type="entry name" value="SHORT-CHAIN DEHYDROGENASES/REDUCTASES FAMILY MEMBER"/>
    <property type="match status" value="1"/>
</dbReference>
<dbReference type="PANTHER" id="PTHR42760:SF124">
    <property type="entry name" value="SHORT-CHAIN DEHYDROGENASE_REDUCTASE"/>
    <property type="match status" value="1"/>
</dbReference>
<dbReference type="PROSITE" id="PS00061">
    <property type="entry name" value="ADH_SHORT"/>
    <property type="match status" value="1"/>
</dbReference>
<evidence type="ECO:0008006" key="6">
    <source>
        <dbReference type="Google" id="ProtNLM"/>
    </source>
</evidence>
<dbReference type="GO" id="GO:0009688">
    <property type="term" value="P:abscisic acid biosynthetic process"/>
    <property type="evidence" value="ECO:0007669"/>
    <property type="project" value="UniProtKB-ARBA"/>
</dbReference>